<organism evidence="2 3">
    <name type="scientific">Buttiauxella agrestis</name>
    <dbReference type="NCBI Taxonomy" id="82977"/>
    <lineage>
        <taxon>Bacteria</taxon>
        <taxon>Pseudomonadati</taxon>
        <taxon>Pseudomonadota</taxon>
        <taxon>Gammaproteobacteria</taxon>
        <taxon>Enterobacterales</taxon>
        <taxon>Enterobacteriaceae</taxon>
        <taxon>Buttiauxella</taxon>
    </lineage>
</organism>
<proteinExistence type="predicted"/>
<accession>A0A381KNR7</accession>
<gene>
    <name evidence="1" type="ORF">NCTC12119_04962</name>
    <name evidence="2" type="ORF">NCTC12119_04979</name>
</gene>
<dbReference type="AlphaFoldDB" id="A0A381KNR7"/>
<dbReference type="EMBL" id="UIGI01000002">
    <property type="protein sequence ID" value="SUY92932.1"/>
    <property type="molecule type" value="Genomic_DNA"/>
</dbReference>
<name>A0A381KNR7_9ENTR</name>
<evidence type="ECO:0000313" key="3">
    <source>
        <dbReference type="Proteomes" id="UP000255528"/>
    </source>
</evidence>
<evidence type="ECO:0000313" key="1">
    <source>
        <dbReference type="EMBL" id="SUY92932.1"/>
    </source>
</evidence>
<dbReference type="Proteomes" id="UP000255528">
    <property type="component" value="Unassembled WGS sequence"/>
</dbReference>
<reference evidence="2 3" key="1">
    <citation type="submission" date="2018-06" db="EMBL/GenBank/DDBJ databases">
        <authorList>
            <consortium name="Pathogen Informatics"/>
            <person name="Doyle S."/>
        </authorList>
    </citation>
    <scope>NUCLEOTIDE SEQUENCE [LARGE SCALE GENOMIC DNA]</scope>
    <source>
        <strain evidence="2 3">NCTC12119</strain>
    </source>
</reference>
<sequence length="31" mass="3484">MIEGESKIYCYLSASLLTVVEQDRDFMAGIT</sequence>
<protein>
    <submittedName>
        <fullName evidence="2">Uncharacterized protein</fullName>
    </submittedName>
</protein>
<evidence type="ECO:0000313" key="2">
    <source>
        <dbReference type="EMBL" id="SUY92949.1"/>
    </source>
</evidence>
<dbReference type="EMBL" id="UIGI01000002">
    <property type="protein sequence ID" value="SUY92949.1"/>
    <property type="molecule type" value="Genomic_DNA"/>
</dbReference>